<sequence>MASKKGCVAWRRWRKKSLREAPDRNLPPRPILADSGPPAQPSVWLKVRGGSGTGCETTGPRGARGAKPESRVAECCEKIKMAFAVRETEPADRCSRKGQPGIA</sequence>
<name>A0AAV7W0N0_PLEWA</name>
<feature type="region of interest" description="Disordered" evidence="1">
    <location>
        <begin position="20"/>
        <end position="40"/>
    </location>
</feature>
<dbReference type="AlphaFoldDB" id="A0AAV7W0N0"/>
<evidence type="ECO:0000313" key="2">
    <source>
        <dbReference type="EMBL" id="KAJ1207514.1"/>
    </source>
</evidence>
<comment type="caution">
    <text evidence="2">The sequence shown here is derived from an EMBL/GenBank/DDBJ whole genome shotgun (WGS) entry which is preliminary data.</text>
</comment>
<gene>
    <name evidence="2" type="ORF">NDU88_002905</name>
</gene>
<dbReference type="Proteomes" id="UP001066276">
    <property type="component" value="Chromosome 1_2"/>
</dbReference>
<organism evidence="2 3">
    <name type="scientific">Pleurodeles waltl</name>
    <name type="common">Iberian ribbed newt</name>
    <dbReference type="NCBI Taxonomy" id="8319"/>
    <lineage>
        <taxon>Eukaryota</taxon>
        <taxon>Metazoa</taxon>
        <taxon>Chordata</taxon>
        <taxon>Craniata</taxon>
        <taxon>Vertebrata</taxon>
        <taxon>Euteleostomi</taxon>
        <taxon>Amphibia</taxon>
        <taxon>Batrachia</taxon>
        <taxon>Caudata</taxon>
        <taxon>Salamandroidea</taxon>
        <taxon>Salamandridae</taxon>
        <taxon>Pleurodelinae</taxon>
        <taxon>Pleurodeles</taxon>
    </lineage>
</organism>
<evidence type="ECO:0000313" key="3">
    <source>
        <dbReference type="Proteomes" id="UP001066276"/>
    </source>
</evidence>
<reference evidence="2" key="1">
    <citation type="journal article" date="2022" name="bioRxiv">
        <title>Sequencing and chromosome-scale assembly of the giantPleurodeles waltlgenome.</title>
        <authorList>
            <person name="Brown T."/>
            <person name="Elewa A."/>
            <person name="Iarovenko S."/>
            <person name="Subramanian E."/>
            <person name="Araus A.J."/>
            <person name="Petzold A."/>
            <person name="Susuki M."/>
            <person name="Suzuki K.-i.T."/>
            <person name="Hayashi T."/>
            <person name="Toyoda A."/>
            <person name="Oliveira C."/>
            <person name="Osipova E."/>
            <person name="Leigh N.D."/>
            <person name="Simon A."/>
            <person name="Yun M.H."/>
        </authorList>
    </citation>
    <scope>NUCLEOTIDE SEQUENCE</scope>
    <source>
        <strain evidence="2">20211129_DDA</strain>
        <tissue evidence="2">Liver</tissue>
    </source>
</reference>
<keyword evidence="3" id="KW-1185">Reference proteome</keyword>
<dbReference type="EMBL" id="JANPWB010000002">
    <property type="protein sequence ID" value="KAJ1207514.1"/>
    <property type="molecule type" value="Genomic_DNA"/>
</dbReference>
<protein>
    <submittedName>
        <fullName evidence="2">Uncharacterized protein</fullName>
    </submittedName>
</protein>
<evidence type="ECO:0000256" key="1">
    <source>
        <dbReference type="SAM" id="MobiDB-lite"/>
    </source>
</evidence>
<accession>A0AAV7W0N0</accession>
<proteinExistence type="predicted"/>